<proteinExistence type="predicted"/>
<dbReference type="Proteomes" id="UP000322873">
    <property type="component" value="Unassembled WGS sequence"/>
</dbReference>
<name>A0A5M9JL86_MONFR</name>
<sequence length="121" mass="13533">MHNENENSNYYLGRCKRDSSNHISAITLGRGREGRALERWSFLSKPSIQFHNGTESQPNPTNQPNKQANTRATSTLPPPSPPCSSSFVSYYPRQTSKEKNLTSCFTSLHSSNINLPNPLLP</sequence>
<evidence type="ECO:0000313" key="3">
    <source>
        <dbReference type="Proteomes" id="UP000322873"/>
    </source>
</evidence>
<dbReference type="EMBL" id="VICG01000008">
    <property type="protein sequence ID" value="KAA8569400.1"/>
    <property type="molecule type" value="Genomic_DNA"/>
</dbReference>
<reference evidence="2 3" key="1">
    <citation type="submission" date="2019-06" db="EMBL/GenBank/DDBJ databases">
        <title>Genome Sequence of the Brown Rot Fungal Pathogen Monilinia fructicola.</title>
        <authorList>
            <person name="De Miccolis Angelini R.M."/>
            <person name="Landi L."/>
            <person name="Abate D."/>
            <person name="Pollastro S."/>
            <person name="Romanazzi G."/>
            <person name="Faretra F."/>
        </authorList>
    </citation>
    <scope>NUCLEOTIDE SEQUENCE [LARGE SCALE GENOMIC DNA]</scope>
    <source>
        <strain evidence="2 3">Mfrc123</strain>
    </source>
</reference>
<comment type="caution">
    <text evidence="2">The sequence shown here is derived from an EMBL/GenBank/DDBJ whole genome shotgun (WGS) entry which is preliminary data.</text>
</comment>
<accession>A0A5M9JL86</accession>
<organism evidence="2 3">
    <name type="scientific">Monilinia fructicola</name>
    <name type="common">Brown rot fungus</name>
    <name type="synonym">Ciboria fructicola</name>
    <dbReference type="NCBI Taxonomy" id="38448"/>
    <lineage>
        <taxon>Eukaryota</taxon>
        <taxon>Fungi</taxon>
        <taxon>Dikarya</taxon>
        <taxon>Ascomycota</taxon>
        <taxon>Pezizomycotina</taxon>
        <taxon>Leotiomycetes</taxon>
        <taxon>Helotiales</taxon>
        <taxon>Sclerotiniaceae</taxon>
        <taxon>Monilinia</taxon>
    </lineage>
</organism>
<feature type="region of interest" description="Disordered" evidence="1">
    <location>
        <begin position="47"/>
        <end position="88"/>
    </location>
</feature>
<keyword evidence="3" id="KW-1185">Reference proteome</keyword>
<evidence type="ECO:0000256" key="1">
    <source>
        <dbReference type="SAM" id="MobiDB-lite"/>
    </source>
</evidence>
<gene>
    <name evidence="2" type="ORF">EYC84_001045</name>
</gene>
<feature type="compositionally biased region" description="Polar residues" evidence="1">
    <location>
        <begin position="47"/>
        <end position="73"/>
    </location>
</feature>
<protein>
    <submittedName>
        <fullName evidence="2">Uncharacterized protein</fullName>
    </submittedName>
</protein>
<dbReference type="AlphaFoldDB" id="A0A5M9JL86"/>
<evidence type="ECO:0000313" key="2">
    <source>
        <dbReference type="EMBL" id="KAA8569400.1"/>
    </source>
</evidence>